<name>A0A2S0UKS4_9RHOB</name>
<dbReference type="PIRSF" id="PIRSF029038">
    <property type="entry name" value="Mtase_YbiN_prd"/>
    <property type="match status" value="1"/>
</dbReference>
<dbReference type="InterPro" id="IPR016909">
    <property type="entry name" value="rRNA_lsu_MeTfrase_F"/>
</dbReference>
<evidence type="ECO:0000256" key="3">
    <source>
        <dbReference type="ARBA" id="ARBA00022603"/>
    </source>
</evidence>
<comment type="function">
    <text evidence="6">Specifically methylates the adenine in position 1618 of 23S rRNA.</text>
</comment>
<dbReference type="PANTHER" id="PTHR13393:SF0">
    <property type="entry name" value="RNA N6-ADENOSINE-METHYLTRANSFERASE METTL16"/>
    <property type="match status" value="1"/>
</dbReference>
<evidence type="ECO:0000256" key="2">
    <source>
        <dbReference type="ARBA" id="ARBA00022552"/>
    </source>
</evidence>
<keyword evidence="3 6" id="KW-0489">Methyltransferase</keyword>
<dbReference type="GO" id="GO:0052907">
    <property type="term" value="F:23S rRNA (adenine(1618)-N(6))-methyltransferase activity"/>
    <property type="evidence" value="ECO:0007669"/>
    <property type="project" value="UniProtKB-EC"/>
</dbReference>
<gene>
    <name evidence="6" type="primary">rlmF</name>
    <name evidence="7" type="ORF">HYN69_07565</name>
</gene>
<accession>A0A2S0UKS4</accession>
<dbReference type="EC" id="2.1.1.181" evidence="6"/>
<dbReference type="CDD" id="cd02440">
    <property type="entry name" value="AdoMet_MTases"/>
    <property type="match status" value="1"/>
</dbReference>
<keyword evidence="1 6" id="KW-0963">Cytoplasm</keyword>
<keyword evidence="8" id="KW-1185">Reference proteome</keyword>
<evidence type="ECO:0000256" key="5">
    <source>
        <dbReference type="ARBA" id="ARBA00022691"/>
    </source>
</evidence>
<protein>
    <recommendedName>
        <fullName evidence="6">Ribosomal RNA large subunit methyltransferase F</fullName>
        <ecNumber evidence="6">2.1.1.181</ecNumber>
    </recommendedName>
    <alternativeName>
        <fullName evidence="6">23S rRNA mA1618 methyltransferase</fullName>
    </alternativeName>
    <alternativeName>
        <fullName evidence="6">rRNA adenine N-6-methyltransferase</fullName>
    </alternativeName>
</protein>
<keyword evidence="4 6" id="KW-0808">Transferase</keyword>
<dbReference type="Gene3D" id="3.40.50.150">
    <property type="entry name" value="Vaccinia Virus protein VP39"/>
    <property type="match status" value="1"/>
</dbReference>
<dbReference type="InterPro" id="IPR010286">
    <property type="entry name" value="METTL16/RlmF"/>
</dbReference>
<keyword evidence="5 6" id="KW-0949">S-adenosyl-L-methionine</keyword>
<dbReference type="KEGG" id="geh:HYN69_07565"/>
<dbReference type="GO" id="GO:0005737">
    <property type="term" value="C:cytoplasm"/>
    <property type="evidence" value="ECO:0007669"/>
    <property type="project" value="UniProtKB-SubCell"/>
</dbReference>
<dbReference type="AlphaFoldDB" id="A0A2S0UKS4"/>
<evidence type="ECO:0000313" key="7">
    <source>
        <dbReference type="EMBL" id="AWB48395.1"/>
    </source>
</evidence>
<evidence type="ECO:0000313" key="8">
    <source>
        <dbReference type="Proteomes" id="UP000244496"/>
    </source>
</evidence>
<dbReference type="SUPFAM" id="SSF53335">
    <property type="entry name" value="S-adenosyl-L-methionine-dependent methyltransferases"/>
    <property type="match status" value="1"/>
</dbReference>
<sequence length="301" mass="33637">MAVKPMLHPRNQHRDGYDFDLLIVKSPDLAAFVIKSPRGQMTIDFQNVDAVRMLNRALLMTHYNLDFWDIPASYLCPPIPGRVDYVHYLADLLAEGNGQEIPHGSEIKALDIGTGASLVYPLTGQHEYGWAFTGVDIDPVSIKSARQICDRNGLKIKLERQTNAEDVFQGVVGPDDIFHVTLCNPPFHASPAKAQEGTLRKWRNLGKGHSAELNFGGQNAELWCPGGEIGFIARMIGQSMDFAGQCLWFTCLVSRKDSLVPLARLLKKAKVADFRVVEMAQGQKTSRFIAWTYYPEGERSF</sequence>
<dbReference type="Pfam" id="PF05971">
    <property type="entry name" value="Methyltransf_10"/>
    <property type="match status" value="1"/>
</dbReference>
<evidence type="ECO:0000256" key="4">
    <source>
        <dbReference type="ARBA" id="ARBA00022679"/>
    </source>
</evidence>
<dbReference type="PANTHER" id="PTHR13393">
    <property type="entry name" value="SAM-DEPENDENT METHYLTRANSFERASE"/>
    <property type="match status" value="1"/>
</dbReference>
<keyword evidence="2 6" id="KW-0698">rRNA processing</keyword>
<comment type="catalytic activity">
    <reaction evidence="6">
        <text>adenosine(1618) in 23S rRNA + S-adenosyl-L-methionine = N(6)-methyladenosine(1618) in 23S rRNA + S-adenosyl-L-homocysteine + H(+)</text>
        <dbReference type="Rhea" id="RHEA:16497"/>
        <dbReference type="Rhea" id="RHEA-COMP:10229"/>
        <dbReference type="Rhea" id="RHEA-COMP:10231"/>
        <dbReference type="ChEBI" id="CHEBI:15378"/>
        <dbReference type="ChEBI" id="CHEBI:57856"/>
        <dbReference type="ChEBI" id="CHEBI:59789"/>
        <dbReference type="ChEBI" id="CHEBI:74411"/>
        <dbReference type="ChEBI" id="CHEBI:74449"/>
        <dbReference type="EC" id="2.1.1.181"/>
    </reaction>
</comment>
<comment type="subcellular location">
    <subcellularLocation>
        <location evidence="6">Cytoplasm</location>
    </subcellularLocation>
</comment>
<dbReference type="NCBIfam" id="NF008725">
    <property type="entry name" value="PRK11727.1"/>
    <property type="match status" value="1"/>
</dbReference>
<dbReference type="InterPro" id="IPR029063">
    <property type="entry name" value="SAM-dependent_MTases_sf"/>
</dbReference>
<proteinExistence type="inferred from homology"/>
<dbReference type="HAMAP" id="MF_01848">
    <property type="entry name" value="23SrRNA_methyltr_F"/>
    <property type="match status" value="1"/>
</dbReference>
<organism evidence="7 8">
    <name type="scientific">Paragemmobacter aquarius</name>
    <dbReference type="NCBI Taxonomy" id="2169400"/>
    <lineage>
        <taxon>Bacteria</taxon>
        <taxon>Pseudomonadati</taxon>
        <taxon>Pseudomonadota</taxon>
        <taxon>Alphaproteobacteria</taxon>
        <taxon>Rhodobacterales</taxon>
        <taxon>Paracoccaceae</taxon>
        <taxon>Paragemmobacter</taxon>
    </lineage>
</organism>
<dbReference type="Proteomes" id="UP000244496">
    <property type="component" value="Chromosome"/>
</dbReference>
<dbReference type="EMBL" id="CP028918">
    <property type="protein sequence ID" value="AWB48395.1"/>
    <property type="molecule type" value="Genomic_DNA"/>
</dbReference>
<dbReference type="GO" id="GO:0070475">
    <property type="term" value="P:rRNA base methylation"/>
    <property type="evidence" value="ECO:0007669"/>
    <property type="project" value="TreeGrafter"/>
</dbReference>
<evidence type="ECO:0000256" key="1">
    <source>
        <dbReference type="ARBA" id="ARBA00022490"/>
    </source>
</evidence>
<evidence type="ECO:0000256" key="6">
    <source>
        <dbReference type="HAMAP-Rule" id="MF_01848"/>
    </source>
</evidence>
<comment type="similarity">
    <text evidence="6">Belongs to the methyltransferase superfamily. METTL16/RlmF family.</text>
</comment>
<dbReference type="OrthoDB" id="1115728at2"/>
<reference evidence="7 8" key="1">
    <citation type="submission" date="2018-04" db="EMBL/GenBank/DDBJ databases">
        <title>Genome sequencing of Gemmobacter.</title>
        <authorList>
            <person name="Yi H."/>
            <person name="Baek M.-G."/>
        </authorList>
    </citation>
    <scope>NUCLEOTIDE SEQUENCE [LARGE SCALE GENOMIC DNA]</scope>
    <source>
        <strain evidence="7 8">HYN0069</strain>
    </source>
</reference>